<dbReference type="SUPFAM" id="SSF52343">
    <property type="entry name" value="Ferredoxin reductase-like, C-terminal NADP-linked domain"/>
    <property type="match status" value="1"/>
</dbReference>
<dbReference type="GO" id="GO:0016491">
    <property type="term" value="F:oxidoreductase activity"/>
    <property type="evidence" value="ECO:0007669"/>
    <property type="project" value="InterPro"/>
</dbReference>
<evidence type="ECO:0000313" key="2">
    <source>
        <dbReference type="Proteomes" id="UP000095283"/>
    </source>
</evidence>
<dbReference type="GO" id="GO:0010181">
    <property type="term" value="F:FMN binding"/>
    <property type="evidence" value="ECO:0007669"/>
    <property type="project" value="TreeGrafter"/>
</dbReference>
<dbReference type="PANTHER" id="PTHR19384:SF10">
    <property type="entry name" value="NADPH-DEPENDENT DIFLAVIN OXIDOREDUCTASE 1"/>
    <property type="match status" value="1"/>
</dbReference>
<dbReference type="PANTHER" id="PTHR19384">
    <property type="entry name" value="NITRIC OXIDE SYNTHASE-RELATED"/>
    <property type="match status" value="1"/>
</dbReference>
<dbReference type="GO" id="GO:0050660">
    <property type="term" value="F:flavin adenine dinucleotide binding"/>
    <property type="evidence" value="ECO:0007669"/>
    <property type="project" value="TreeGrafter"/>
</dbReference>
<dbReference type="Gene3D" id="2.40.30.10">
    <property type="entry name" value="Translation factors"/>
    <property type="match status" value="1"/>
</dbReference>
<keyword evidence="2" id="KW-1185">Reference proteome</keyword>
<sequence length="256" mass="29497">MIPWGLAIFFTSHMTLVGCYKRVIQFSLICLVQFTSSAFFYILPPLFDHSNLSHYLPMLFSTLNTMTNPCDDLLDYSNRCRRTVAETLQDFPETAAAIPPERLFDLFSTIRPRAFSIASSMQAHPDIIELLVAKETYFRTLSPTLSLLFFGCRGHARDFYFSDEWVNLKATRVVTAFSRDSKEKKRPNVPQVLFAPPIQNLASNEIFRPRSLSADAIHDKQIFSQRVMKKLKKPQFGDFMKTPRKRLVFGDNDCED</sequence>
<dbReference type="SUPFAM" id="SSF63380">
    <property type="entry name" value="Riboflavin synthase domain-like"/>
    <property type="match status" value="1"/>
</dbReference>
<proteinExistence type="predicted"/>
<protein>
    <submittedName>
        <fullName evidence="3">RGS domain-containing protein</fullName>
    </submittedName>
</protein>
<dbReference type="GO" id="GO:0005829">
    <property type="term" value="C:cytosol"/>
    <property type="evidence" value="ECO:0007669"/>
    <property type="project" value="TreeGrafter"/>
</dbReference>
<dbReference type="AlphaFoldDB" id="A0A1I7XKS2"/>
<dbReference type="Gene3D" id="1.20.990.10">
    <property type="entry name" value="NADPH-cytochrome p450 Reductase, Chain A, domain 3"/>
    <property type="match status" value="1"/>
</dbReference>
<evidence type="ECO:0000313" key="3">
    <source>
        <dbReference type="WBParaSite" id="Hba_18099"/>
    </source>
</evidence>
<dbReference type="WBParaSite" id="Hba_18099">
    <property type="protein sequence ID" value="Hba_18099"/>
    <property type="gene ID" value="Hba_18099"/>
</dbReference>
<organism evidence="2 3">
    <name type="scientific">Heterorhabditis bacteriophora</name>
    <name type="common">Entomopathogenic nematode worm</name>
    <dbReference type="NCBI Taxonomy" id="37862"/>
    <lineage>
        <taxon>Eukaryota</taxon>
        <taxon>Metazoa</taxon>
        <taxon>Ecdysozoa</taxon>
        <taxon>Nematoda</taxon>
        <taxon>Chromadorea</taxon>
        <taxon>Rhabditida</taxon>
        <taxon>Rhabditina</taxon>
        <taxon>Rhabditomorpha</taxon>
        <taxon>Strongyloidea</taxon>
        <taxon>Heterorhabditidae</taxon>
        <taxon>Heterorhabditis</taxon>
    </lineage>
</organism>
<name>A0A1I7XKS2_HETBA</name>
<reference evidence="3" key="1">
    <citation type="submission" date="2016-11" db="UniProtKB">
        <authorList>
            <consortium name="WormBaseParasite"/>
        </authorList>
    </citation>
    <scope>IDENTIFICATION</scope>
</reference>
<dbReference type="InterPro" id="IPR023173">
    <property type="entry name" value="NADPH_Cyt_P450_Rdtase_alpha"/>
</dbReference>
<dbReference type="InterPro" id="IPR039261">
    <property type="entry name" value="FNR_nucleotide-bd"/>
</dbReference>
<evidence type="ECO:0000256" key="1">
    <source>
        <dbReference type="ARBA" id="ARBA00022630"/>
    </source>
</evidence>
<dbReference type="Proteomes" id="UP000095283">
    <property type="component" value="Unplaced"/>
</dbReference>
<dbReference type="InterPro" id="IPR017938">
    <property type="entry name" value="Riboflavin_synthase-like_b-brl"/>
</dbReference>
<keyword evidence="1" id="KW-0285">Flavoprotein</keyword>
<accession>A0A1I7XKS2</accession>